<evidence type="ECO:0000256" key="4">
    <source>
        <dbReference type="ARBA" id="ARBA00022989"/>
    </source>
</evidence>
<proteinExistence type="inferred from homology"/>
<dbReference type="Gene3D" id="2.60.370.10">
    <property type="entry name" value="Ctag/Cox11"/>
    <property type="match status" value="1"/>
</dbReference>
<evidence type="ECO:0000256" key="3">
    <source>
        <dbReference type="ARBA" id="ARBA00022692"/>
    </source>
</evidence>
<evidence type="ECO:0000313" key="8">
    <source>
        <dbReference type="Proteomes" id="UP000822688"/>
    </source>
</evidence>
<comment type="subcellular location">
    <subcellularLocation>
        <location evidence="2">Mitochondrion inner membrane</location>
        <topology evidence="2">Single-pass membrane protein</topology>
        <orientation evidence="2">Intermembrane side</orientation>
    </subcellularLocation>
</comment>
<evidence type="ECO:0000256" key="1">
    <source>
        <dbReference type="ARBA" id="ARBA00004007"/>
    </source>
</evidence>
<evidence type="ECO:0000256" key="5">
    <source>
        <dbReference type="ARBA" id="ARBA00023136"/>
    </source>
</evidence>
<organism evidence="7 8">
    <name type="scientific">Ceratodon purpureus</name>
    <name type="common">Fire moss</name>
    <name type="synonym">Dicranum purpureum</name>
    <dbReference type="NCBI Taxonomy" id="3225"/>
    <lineage>
        <taxon>Eukaryota</taxon>
        <taxon>Viridiplantae</taxon>
        <taxon>Streptophyta</taxon>
        <taxon>Embryophyta</taxon>
        <taxon>Bryophyta</taxon>
        <taxon>Bryophytina</taxon>
        <taxon>Bryopsida</taxon>
        <taxon>Dicranidae</taxon>
        <taxon>Pseudoditrichales</taxon>
        <taxon>Ditrichaceae</taxon>
        <taxon>Ceratodon</taxon>
    </lineage>
</organism>
<dbReference type="GO" id="GO:0005743">
    <property type="term" value="C:mitochondrial inner membrane"/>
    <property type="evidence" value="ECO:0007669"/>
    <property type="project" value="UniProtKB-SubCell"/>
</dbReference>
<dbReference type="Pfam" id="PF04442">
    <property type="entry name" value="CtaG_Cox11"/>
    <property type="match status" value="1"/>
</dbReference>
<keyword evidence="4 6" id="KW-1133">Transmembrane helix</keyword>
<reference evidence="7" key="1">
    <citation type="submission" date="2020-06" db="EMBL/GenBank/DDBJ databases">
        <title>WGS assembly of Ceratodon purpureus strain R40.</title>
        <authorList>
            <person name="Carey S.B."/>
            <person name="Jenkins J."/>
            <person name="Shu S."/>
            <person name="Lovell J.T."/>
            <person name="Sreedasyam A."/>
            <person name="Maumus F."/>
            <person name="Tiley G.P."/>
            <person name="Fernandez-Pozo N."/>
            <person name="Barry K."/>
            <person name="Chen C."/>
            <person name="Wang M."/>
            <person name="Lipzen A."/>
            <person name="Daum C."/>
            <person name="Saski C.A."/>
            <person name="Payton A.C."/>
            <person name="Mcbreen J.C."/>
            <person name="Conrad R.E."/>
            <person name="Kollar L.M."/>
            <person name="Olsson S."/>
            <person name="Huttunen S."/>
            <person name="Landis J.B."/>
            <person name="Wickett N.J."/>
            <person name="Johnson M.G."/>
            <person name="Rensing S.A."/>
            <person name="Grimwood J."/>
            <person name="Schmutz J."/>
            <person name="Mcdaniel S.F."/>
        </authorList>
    </citation>
    <scope>NUCLEOTIDE SEQUENCE</scope>
    <source>
        <strain evidence="7">R40</strain>
    </source>
</reference>
<gene>
    <name evidence="7" type="ORF">KC19_5G028100</name>
</gene>
<keyword evidence="8" id="KW-1185">Reference proteome</keyword>
<evidence type="ECO:0000256" key="2">
    <source>
        <dbReference type="ARBA" id="ARBA00004243"/>
    </source>
</evidence>
<dbReference type="PANTHER" id="PTHR21320:SF3">
    <property type="entry name" value="CYTOCHROME C OXIDASE ASSEMBLY PROTEIN COX11, MITOCHONDRIAL-RELATED"/>
    <property type="match status" value="1"/>
</dbReference>
<name>A0A8T0HXA1_CERPU</name>
<dbReference type="GO" id="GO:0005507">
    <property type="term" value="F:copper ion binding"/>
    <property type="evidence" value="ECO:0007669"/>
    <property type="project" value="InterPro"/>
</dbReference>
<dbReference type="Proteomes" id="UP000822688">
    <property type="component" value="Chromosome 5"/>
</dbReference>
<dbReference type="FunFam" id="2.60.370.10:FF:000001">
    <property type="entry name" value="COX11 cytochrome c oxidase assembly homolog"/>
    <property type="match status" value="1"/>
</dbReference>
<dbReference type="AlphaFoldDB" id="A0A8T0HXA1"/>
<keyword evidence="5 6" id="KW-0472">Membrane</keyword>
<dbReference type="InterPro" id="IPR023471">
    <property type="entry name" value="CtaG/Cox11_dom_sf"/>
</dbReference>
<comment type="caution">
    <text evidence="7">The sequence shown here is derived from an EMBL/GenBank/DDBJ whole genome shotgun (WGS) entry which is preliminary data.</text>
</comment>
<dbReference type="HAMAP" id="MF_00155">
    <property type="entry name" value="CtaG"/>
    <property type="match status" value="1"/>
</dbReference>
<dbReference type="EMBL" id="CM026425">
    <property type="protein sequence ID" value="KAG0575750.1"/>
    <property type="molecule type" value="Genomic_DNA"/>
</dbReference>
<keyword evidence="3 6" id="KW-0812">Transmembrane</keyword>
<accession>A0A8T0HXA1</accession>
<dbReference type="PANTHER" id="PTHR21320">
    <property type="entry name" value="CYTOCHROME C OXIDASE ASSEMBLY PROTEIN COX11-RELATED"/>
    <property type="match status" value="1"/>
</dbReference>
<evidence type="ECO:0000256" key="6">
    <source>
        <dbReference type="SAM" id="Phobius"/>
    </source>
</evidence>
<feature type="transmembrane region" description="Helical" evidence="6">
    <location>
        <begin position="137"/>
        <end position="156"/>
    </location>
</feature>
<dbReference type="SUPFAM" id="SSF110111">
    <property type="entry name" value="Ctag/Cox11"/>
    <property type="match status" value="1"/>
</dbReference>
<dbReference type="InterPro" id="IPR007533">
    <property type="entry name" value="Cyt_c_oxidase_assmbl_CtaG"/>
</dbReference>
<protein>
    <submittedName>
        <fullName evidence="7">Uncharacterized protein</fullName>
    </submittedName>
</protein>
<evidence type="ECO:0000313" key="7">
    <source>
        <dbReference type="EMBL" id="KAG0575750.1"/>
    </source>
</evidence>
<sequence>MRQLRWGVRVVQEAWQCSGLGLGSASGVATDSRLANSLLKMYASKACTSHSETLASPSIARRIDIDFLSKPRMNTEFSRFFRNHEFHSVPSWRAVETLGCRTRGFSSQSEAAAKEALHRAKLTWESQNAGKKKSEAMLMYLVAMVTAMVGATYAAVPLYRKFCQATGFGGTVQRRETVEEKIARHETDESAAESRELVVQFNADVADGMPWKFTPCQREIRVKPGQSTLAFYTAENTSSTAITGVSTYNVTPMKAGLYFNKIQCFCFEEQRLLPGEKIDMPVFFFIDPEFATDPNLKGVNNLILSYTFFKVEEAREATQPA</sequence>
<dbReference type="NCBIfam" id="NF003465">
    <property type="entry name" value="PRK05089.1"/>
    <property type="match status" value="1"/>
</dbReference>
<comment type="function">
    <text evidence="1">Exerts its effect at some terminal stage of cytochrome c oxidase synthesis, probably by being involved in the insertion of the copper B into subunit I.</text>
</comment>